<organism evidence="2">
    <name type="scientific">freshwater metagenome</name>
    <dbReference type="NCBI Taxonomy" id="449393"/>
    <lineage>
        <taxon>unclassified sequences</taxon>
        <taxon>metagenomes</taxon>
        <taxon>ecological metagenomes</taxon>
    </lineage>
</organism>
<sequence length="84" mass="8957">MTNQWFQISVIWAGVFVAGLLAFLNLTGEARFAAFGAIAAASIAIVSLEHLVSSKSKDTVRQQIYVSAGTILVLALFTLLTLIS</sequence>
<feature type="transmembrane region" description="Helical" evidence="1">
    <location>
        <begin position="32"/>
        <end position="52"/>
    </location>
</feature>
<keyword evidence="1" id="KW-1133">Transmembrane helix</keyword>
<name>A0A6J6CJA8_9ZZZZ</name>
<gene>
    <name evidence="2" type="ORF">UFOPK1503_01091</name>
    <name evidence="3" type="ORF">UFOPK1693_00136</name>
</gene>
<evidence type="ECO:0000313" key="2">
    <source>
        <dbReference type="EMBL" id="CAB4551560.1"/>
    </source>
</evidence>
<feature type="transmembrane region" description="Helical" evidence="1">
    <location>
        <begin position="5"/>
        <end position="26"/>
    </location>
</feature>
<dbReference type="EMBL" id="CAEZTO010000001">
    <property type="protein sequence ID" value="CAB4562559.1"/>
    <property type="molecule type" value="Genomic_DNA"/>
</dbReference>
<reference evidence="2" key="1">
    <citation type="submission" date="2020-05" db="EMBL/GenBank/DDBJ databases">
        <authorList>
            <person name="Chiriac C."/>
            <person name="Salcher M."/>
            <person name="Ghai R."/>
            <person name="Kavagutti S V."/>
        </authorList>
    </citation>
    <scope>NUCLEOTIDE SEQUENCE</scope>
</reference>
<keyword evidence="1" id="KW-0472">Membrane</keyword>
<dbReference type="EMBL" id="CAEZST010000026">
    <property type="protein sequence ID" value="CAB4551560.1"/>
    <property type="molecule type" value="Genomic_DNA"/>
</dbReference>
<accession>A0A6J6CJA8</accession>
<feature type="transmembrane region" description="Helical" evidence="1">
    <location>
        <begin position="64"/>
        <end position="83"/>
    </location>
</feature>
<evidence type="ECO:0000313" key="3">
    <source>
        <dbReference type="EMBL" id="CAB4562559.1"/>
    </source>
</evidence>
<dbReference type="AlphaFoldDB" id="A0A6J6CJA8"/>
<evidence type="ECO:0000256" key="1">
    <source>
        <dbReference type="SAM" id="Phobius"/>
    </source>
</evidence>
<proteinExistence type="predicted"/>
<keyword evidence="1" id="KW-0812">Transmembrane</keyword>
<protein>
    <submittedName>
        <fullName evidence="2">Unannotated protein</fullName>
    </submittedName>
</protein>